<dbReference type="KEGG" id="fal:FRAAL4698"/>
<accession>Q0RGP6</accession>
<evidence type="ECO:0000313" key="1">
    <source>
        <dbReference type="EMBL" id="CAJ63340.1"/>
    </source>
</evidence>
<dbReference type="STRING" id="326424.FRAAL4698"/>
<reference evidence="1 2" key="1">
    <citation type="journal article" date="2007" name="Genome Res.">
        <title>Genome characteristics of facultatively symbiotic Frankia sp. strains reflect host range and host plant biogeography.</title>
        <authorList>
            <person name="Normand P."/>
            <person name="Lapierre P."/>
            <person name="Tisa L.S."/>
            <person name="Gogarten J.P."/>
            <person name="Alloisio N."/>
            <person name="Bagnarol E."/>
            <person name="Bassi C.A."/>
            <person name="Berry A.M."/>
            <person name="Bickhart D.M."/>
            <person name="Choisne N."/>
            <person name="Couloux A."/>
            <person name="Cournoyer B."/>
            <person name="Cruveiller S."/>
            <person name="Daubin V."/>
            <person name="Demange N."/>
            <person name="Francino M.P."/>
            <person name="Goltsman E."/>
            <person name="Huang Y."/>
            <person name="Kopp O.R."/>
            <person name="Labarre L."/>
            <person name="Lapidus A."/>
            <person name="Lavire C."/>
            <person name="Marechal J."/>
            <person name="Martinez M."/>
            <person name="Mastronunzio J.E."/>
            <person name="Mullin B.C."/>
            <person name="Niemann J."/>
            <person name="Pujic P."/>
            <person name="Rawnsley T."/>
            <person name="Rouy Z."/>
            <person name="Schenowitz C."/>
            <person name="Sellstedt A."/>
            <person name="Tavares F."/>
            <person name="Tomkins J.P."/>
            <person name="Vallenet D."/>
            <person name="Valverde C."/>
            <person name="Wall L.G."/>
            <person name="Wang Y."/>
            <person name="Medigue C."/>
            <person name="Benson D.R."/>
        </authorList>
    </citation>
    <scope>NUCLEOTIDE SEQUENCE [LARGE SCALE GENOMIC DNA]</scope>
    <source>
        <strain evidence="2">DSM 45986 / CECT 9034 / ACN14a</strain>
    </source>
</reference>
<evidence type="ECO:0000313" key="2">
    <source>
        <dbReference type="Proteomes" id="UP000000657"/>
    </source>
</evidence>
<sequence length="63" mass="6729">MVQGPGNSGLKAGISRSADMRGMPRAKTFHVAWPDFLLEEEIIIFATGSPQQVTEDLLGDAAV</sequence>
<organism evidence="1 2">
    <name type="scientific">Frankia alni (strain DSM 45986 / CECT 9034 / ACN14a)</name>
    <dbReference type="NCBI Taxonomy" id="326424"/>
    <lineage>
        <taxon>Bacteria</taxon>
        <taxon>Bacillati</taxon>
        <taxon>Actinomycetota</taxon>
        <taxon>Actinomycetes</taxon>
        <taxon>Frankiales</taxon>
        <taxon>Frankiaceae</taxon>
        <taxon>Frankia</taxon>
    </lineage>
</organism>
<dbReference type="AlphaFoldDB" id="Q0RGP6"/>
<dbReference type="HOGENOM" id="CLU_2879303_0_0_11"/>
<dbReference type="EMBL" id="CT573213">
    <property type="protein sequence ID" value="CAJ63340.1"/>
    <property type="molecule type" value="Genomic_DNA"/>
</dbReference>
<name>Q0RGP6_FRAAA</name>
<protein>
    <submittedName>
        <fullName evidence="1">Uncharacterized protein</fullName>
    </submittedName>
</protein>
<keyword evidence="2" id="KW-1185">Reference proteome</keyword>
<proteinExistence type="predicted"/>
<dbReference type="Proteomes" id="UP000000657">
    <property type="component" value="Chromosome"/>
</dbReference>
<gene>
    <name evidence="1" type="ordered locus">FRAAL4698</name>
</gene>